<evidence type="ECO:0000259" key="1">
    <source>
        <dbReference type="Pfam" id="PF01408"/>
    </source>
</evidence>
<dbReference type="SUPFAM" id="SSF55347">
    <property type="entry name" value="Glyceraldehyde-3-phosphate dehydrogenase-like, C-terminal domain"/>
    <property type="match status" value="1"/>
</dbReference>
<dbReference type="GO" id="GO:0006740">
    <property type="term" value="P:NADPH regeneration"/>
    <property type="evidence" value="ECO:0007669"/>
    <property type="project" value="TreeGrafter"/>
</dbReference>
<dbReference type="OrthoDB" id="446809at2759"/>
<dbReference type="GO" id="GO:0000166">
    <property type="term" value="F:nucleotide binding"/>
    <property type="evidence" value="ECO:0007669"/>
    <property type="project" value="InterPro"/>
</dbReference>
<dbReference type="GO" id="GO:0016491">
    <property type="term" value="F:oxidoreductase activity"/>
    <property type="evidence" value="ECO:0007669"/>
    <property type="project" value="TreeGrafter"/>
</dbReference>
<proteinExistence type="predicted"/>
<dbReference type="InterPro" id="IPR000683">
    <property type="entry name" value="Gfo/Idh/MocA-like_OxRdtase_N"/>
</dbReference>
<sequence length="367" mass="40750">MPQQIKIGLVGAGEVTQTIVLPNLRLLNHLYEVTALCDISQQTLAHVSDKFQIKQTYSDYSEMIKSGDIEAVMVLAADEYHAPIAVEALQHKKAVFVEKPMALSEEDAAAIIRARDETNGVVFVGYQRRYSPAFEEAAKIVKSMSSISYCRVRDIIGPNSVFVGQSGTYPQKYADFPEHSGADMKKRSSKIAEQALNNPDTSTEAYNLYRLLGSLGSHDLSAMRELIGMPKRVLGVSNTKPSNAGGFFTAIFDYDGFVTTYETGVDQTPLFDAHIEVYGDGKRVKVEFDTPYIKGLPIKLVIGEGDADGRYIERVVRPSYEDAYTIEYKAFYDAVRNGKQHKTTADDARCDLAIFKMITEAFVNQSK</sequence>
<dbReference type="EMBL" id="SPNW01000022">
    <property type="protein sequence ID" value="TIA90019.1"/>
    <property type="molecule type" value="Genomic_DNA"/>
</dbReference>
<dbReference type="Pfam" id="PF01408">
    <property type="entry name" value="GFO_IDH_MocA"/>
    <property type="match status" value="1"/>
</dbReference>
<dbReference type="InterPro" id="IPR036291">
    <property type="entry name" value="NAD(P)-bd_dom_sf"/>
</dbReference>
<comment type="caution">
    <text evidence="2">The sequence shown here is derived from an EMBL/GenBank/DDBJ whole genome shotgun (WGS) entry which is preliminary data.</text>
</comment>
<accession>A0A4T0FNP9</accession>
<dbReference type="Gene3D" id="3.30.360.10">
    <property type="entry name" value="Dihydrodipicolinate Reductase, domain 2"/>
    <property type="match status" value="1"/>
</dbReference>
<feature type="domain" description="Gfo/Idh/MocA-like oxidoreductase N-terminal" evidence="1">
    <location>
        <begin position="5"/>
        <end position="126"/>
    </location>
</feature>
<dbReference type="GO" id="GO:0005737">
    <property type="term" value="C:cytoplasm"/>
    <property type="evidence" value="ECO:0007669"/>
    <property type="project" value="TreeGrafter"/>
</dbReference>
<evidence type="ECO:0000313" key="2">
    <source>
        <dbReference type="EMBL" id="TIA90019.1"/>
    </source>
</evidence>
<organism evidence="2 3">
    <name type="scientific">Wallemia hederae</name>
    <dbReference type="NCBI Taxonomy" id="1540922"/>
    <lineage>
        <taxon>Eukaryota</taxon>
        <taxon>Fungi</taxon>
        <taxon>Dikarya</taxon>
        <taxon>Basidiomycota</taxon>
        <taxon>Wallemiomycotina</taxon>
        <taxon>Wallemiomycetes</taxon>
        <taxon>Wallemiales</taxon>
        <taxon>Wallemiaceae</taxon>
        <taxon>Wallemia</taxon>
    </lineage>
</organism>
<name>A0A4T0FNP9_9BASI</name>
<dbReference type="PANTHER" id="PTHR42840:SF7">
    <property type="entry name" value="BINDING ROSSMANN FOLD OXIDOREDUCTASE, PUTATIVE (AFU_ORTHOLOGUE AFUA_4G10190)-RELATED"/>
    <property type="match status" value="1"/>
</dbReference>
<dbReference type="PANTHER" id="PTHR42840">
    <property type="entry name" value="NAD(P)-BINDING ROSSMANN-FOLD SUPERFAMILY PROTEIN-RELATED"/>
    <property type="match status" value="1"/>
</dbReference>
<keyword evidence="3" id="KW-1185">Reference proteome</keyword>
<protein>
    <recommendedName>
        <fullName evidence="1">Gfo/Idh/MocA-like oxidoreductase N-terminal domain-containing protein</fullName>
    </recommendedName>
</protein>
<dbReference type="Proteomes" id="UP000310189">
    <property type="component" value="Unassembled WGS sequence"/>
</dbReference>
<dbReference type="SUPFAM" id="SSF51735">
    <property type="entry name" value="NAD(P)-binding Rossmann-fold domains"/>
    <property type="match status" value="1"/>
</dbReference>
<reference evidence="2 3" key="1">
    <citation type="submission" date="2019-03" db="EMBL/GenBank/DDBJ databases">
        <title>Sequencing 23 genomes of Wallemia ichthyophaga.</title>
        <authorList>
            <person name="Gostincar C."/>
        </authorList>
    </citation>
    <scope>NUCLEOTIDE SEQUENCE [LARGE SCALE GENOMIC DNA]</scope>
    <source>
        <strain evidence="2 3">EXF-5753</strain>
    </source>
</reference>
<gene>
    <name evidence="2" type="ORF">E3P99_01738</name>
</gene>
<dbReference type="AlphaFoldDB" id="A0A4T0FNP9"/>
<dbReference type="Gene3D" id="3.40.50.720">
    <property type="entry name" value="NAD(P)-binding Rossmann-like Domain"/>
    <property type="match status" value="1"/>
</dbReference>
<evidence type="ECO:0000313" key="3">
    <source>
        <dbReference type="Proteomes" id="UP000310189"/>
    </source>
</evidence>